<evidence type="ECO:0000313" key="2">
    <source>
        <dbReference type="Proteomes" id="UP000024533"/>
    </source>
</evidence>
<dbReference type="Proteomes" id="UP000024533">
    <property type="component" value="Unassembled WGS sequence"/>
</dbReference>
<protein>
    <submittedName>
        <fullName evidence="1">Uncharacterized protein</fullName>
    </submittedName>
</protein>
<dbReference type="AlphaFoldDB" id="A0A059JCQ1"/>
<accession>A0A059JCQ1</accession>
<evidence type="ECO:0000313" key="1">
    <source>
        <dbReference type="EMBL" id="KDB25463.1"/>
    </source>
</evidence>
<keyword evidence="2" id="KW-1185">Reference proteome</keyword>
<proteinExistence type="predicted"/>
<name>A0A059JCQ1_TRIIM</name>
<dbReference type="OrthoDB" id="10450806at2759"/>
<gene>
    <name evidence="1" type="ORF">H109_02708</name>
</gene>
<sequence>MSGTFLMDTPVVVKSGRLAHSRHWNTRKLFLEAQLNTGNVGKSSPSIGRRLESDRLSWMSKEGAGECYKRAVDARFGEKPKRPPVGKSNAAKFFASSWIGQMGVISECLES</sequence>
<dbReference type="HOGENOM" id="CLU_2160205_0_0_1"/>
<reference evidence="1 2" key="1">
    <citation type="submission" date="2014-02" db="EMBL/GenBank/DDBJ databases">
        <title>The Genome Sequence of Trichophyton interdigitale MR816.</title>
        <authorList>
            <consortium name="The Broad Institute Genomics Platform"/>
            <person name="Cuomo C.A."/>
            <person name="White T.C."/>
            <person name="Graser Y."/>
            <person name="Martinez-Rossi N."/>
            <person name="Heitman J."/>
            <person name="Young S.K."/>
            <person name="Zeng Q."/>
            <person name="Gargeya S."/>
            <person name="Abouelleil A."/>
            <person name="Alvarado L."/>
            <person name="Chapman S.B."/>
            <person name="Gainer-Dewar J."/>
            <person name="Goldberg J."/>
            <person name="Griggs A."/>
            <person name="Gujja S."/>
            <person name="Hansen M."/>
            <person name="Howarth C."/>
            <person name="Imamovic A."/>
            <person name="Larimer J."/>
            <person name="Martinez D."/>
            <person name="Murphy C."/>
            <person name="Pearson M.D."/>
            <person name="Persinoti G."/>
            <person name="Poon T."/>
            <person name="Priest M."/>
            <person name="Roberts A.D."/>
            <person name="Saif S."/>
            <person name="Shea T.D."/>
            <person name="Sykes S.N."/>
            <person name="Wortman J."/>
            <person name="Nusbaum C."/>
            <person name="Birren B."/>
        </authorList>
    </citation>
    <scope>NUCLEOTIDE SEQUENCE [LARGE SCALE GENOMIC DNA]</scope>
    <source>
        <strain evidence="1 2">MR816</strain>
    </source>
</reference>
<dbReference type="EMBL" id="AOKY01000202">
    <property type="protein sequence ID" value="KDB25463.1"/>
    <property type="molecule type" value="Genomic_DNA"/>
</dbReference>
<organism evidence="1 2">
    <name type="scientific">Trichophyton interdigitale (strain MR816)</name>
    <dbReference type="NCBI Taxonomy" id="1215338"/>
    <lineage>
        <taxon>Eukaryota</taxon>
        <taxon>Fungi</taxon>
        <taxon>Dikarya</taxon>
        <taxon>Ascomycota</taxon>
        <taxon>Pezizomycotina</taxon>
        <taxon>Eurotiomycetes</taxon>
        <taxon>Eurotiomycetidae</taxon>
        <taxon>Onygenales</taxon>
        <taxon>Arthrodermataceae</taxon>
        <taxon>Trichophyton</taxon>
    </lineage>
</organism>
<comment type="caution">
    <text evidence="1">The sequence shown here is derived from an EMBL/GenBank/DDBJ whole genome shotgun (WGS) entry which is preliminary data.</text>
</comment>